<protein>
    <submittedName>
        <fullName evidence="2">Uncharacterized protein</fullName>
    </submittedName>
</protein>
<evidence type="ECO:0000313" key="3">
    <source>
        <dbReference type="Proteomes" id="UP000192521"/>
    </source>
</evidence>
<dbReference type="Proteomes" id="UP000192521">
    <property type="component" value="Unassembled WGS sequence"/>
</dbReference>
<dbReference type="EMBL" id="MWPR01000058">
    <property type="protein sequence ID" value="ORJ47811.1"/>
    <property type="molecule type" value="Genomic_DNA"/>
</dbReference>
<keyword evidence="1" id="KW-1133">Transmembrane helix</keyword>
<sequence length="86" mass="9079">MTVYDSFLLYFSSAVSALLLITGGWVKIRDYFKVKAAEKAEEVAAAAKAKADEIEAAVQVRLKQLQAETEAAPDATATSTSGPVVG</sequence>
<dbReference type="Pfam" id="PF07125">
    <property type="entry name" value="DUF1378"/>
    <property type="match status" value="1"/>
</dbReference>
<comment type="caution">
    <text evidence="2">The sequence shown here is derived from an EMBL/GenBank/DDBJ whole genome shotgun (WGS) entry which is preliminary data.</text>
</comment>
<reference evidence="2 3" key="1">
    <citation type="submission" date="2017-02" db="EMBL/GenBank/DDBJ databases">
        <title>Draft genome sequence of a Kluyvera intermedia isolate from a patient with a pancreatic abscess.</title>
        <authorList>
            <person name="Thele R."/>
        </authorList>
    </citation>
    <scope>NUCLEOTIDE SEQUENCE [LARGE SCALE GENOMIC DNA]</scope>
    <source>
        <strain evidence="2 3">FOSA7093</strain>
    </source>
</reference>
<dbReference type="RefSeq" id="WP_085007530.1">
    <property type="nucleotide sequence ID" value="NZ_MWPR01000058.1"/>
</dbReference>
<evidence type="ECO:0000313" key="2">
    <source>
        <dbReference type="EMBL" id="ORJ47811.1"/>
    </source>
</evidence>
<feature type="transmembrane region" description="Helical" evidence="1">
    <location>
        <begin position="6"/>
        <end position="26"/>
    </location>
</feature>
<proteinExistence type="predicted"/>
<accession>A0ABX3U942</accession>
<gene>
    <name evidence="2" type="ORF">B2M27_23970</name>
</gene>
<name>A0ABX3U942_KLUIN</name>
<keyword evidence="3" id="KW-1185">Reference proteome</keyword>
<evidence type="ECO:0000256" key="1">
    <source>
        <dbReference type="SAM" id="Phobius"/>
    </source>
</evidence>
<keyword evidence="1" id="KW-0812">Transmembrane</keyword>
<keyword evidence="1" id="KW-0472">Membrane</keyword>
<dbReference type="InterPro" id="IPR009808">
    <property type="entry name" value="DUF1378"/>
</dbReference>
<organism evidence="2 3">
    <name type="scientific">Kluyvera intermedia</name>
    <name type="common">Enterobacter intermedius</name>
    <dbReference type="NCBI Taxonomy" id="61648"/>
    <lineage>
        <taxon>Bacteria</taxon>
        <taxon>Pseudomonadati</taxon>
        <taxon>Pseudomonadota</taxon>
        <taxon>Gammaproteobacteria</taxon>
        <taxon>Enterobacterales</taxon>
        <taxon>Enterobacteriaceae</taxon>
        <taxon>Kluyvera</taxon>
    </lineage>
</organism>